<dbReference type="InterPro" id="IPR025202">
    <property type="entry name" value="PLD-like_dom"/>
</dbReference>
<evidence type="ECO:0000256" key="12">
    <source>
        <dbReference type="SAM" id="MobiDB-lite"/>
    </source>
</evidence>
<gene>
    <name evidence="14" type="ORF">J2Z31_002832</name>
</gene>
<keyword evidence="15" id="KW-1185">Reference proteome</keyword>
<keyword evidence="7" id="KW-0964">Secreted</keyword>
<comment type="caution">
    <text evidence="14">The sequence shown here is derived from an EMBL/GenBank/DDBJ whole genome shotgun (WGS) entry which is preliminary data.</text>
</comment>
<evidence type="ECO:0000256" key="9">
    <source>
        <dbReference type="ARBA" id="ARBA00022963"/>
    </source>
</evidence>
<comment type="catalytic activity">
    <reaction evidence="1">
        <text>a 1,2-diacyl-sn-glycero-3-phosphocholine + H2O = a 1,2-diacyl-sn-glycero-3-phosphate + choline + H(+)</text>
        <dbReference type="Rhea" id="RHEA:14445"/>
        <dbReference type="ChEBI" id="CHEBI:15354"/>
        <dbReference type="ChEBI" id="CHEBI:15377"/>
        <dbReference type="ChEBI" id="CHEBI:15378"/>
        <dbReference type="ChEBI" id="CHEBI:57643"/>
        <dbReference type="ChEBI" id="CHEBI:58608"/>
        <dbReference type="EC" id="3.1.4.4"/>
    </reaction>
</comment>
<dbReference type="CDD" id="cd00138">
    <property type="entry name" value="PLDc_SF"/>
    <property type="match status" value="1"/>
</dbReference>
<dbReference type="Gene3D" id="3.30.870.10">
    <property type="entry name" value="Endonuclease Chain A"/>
    <property type="match status" value="2"/>
</dbReference>
<evidence type="ECO:0000256" key="10">
    <source>
        <dbReference type="ARBA" id="ARBA00023098"/>
    </source>
</evidence>
<comment type="function">
    <text evidence="2">Could be a virulence factor.</text>
</comment>
<dbReference type="CDD" id="cd09128">
    <property type="entry name" value="PLDc_unchar1_2"/>
    <property type="match status" value="1"/>
</dbReference>
<name>A0ABS4R0A4_9HYPH</name>
<feature type="region of interest" description="Disordered" evidence="12">
    <location>
        <begin position="307"/>
        <end position="327"/>
    </location>
</feature>
<dbReference type="PANTHER" id="PTHR43856:SF1">
    <property type="entry name" value="MITOCHONDRIAL CARDIOLIPIN HYDROLASE"/>
    <property type="match status" value="1"/>
</dbReference>
<reference evidence="14 15" key="1">
    <citation type="submission" date="2021-03" db="EMBL/GenBank/DDBJ databases">
        <title>Genomic Encyclopedia of Type Strains, Phase IV (KMG-IV): sequencing the most valuable type-strain genomes for metagenomic binning, comparative biology and taxonomic classification.</title>
        <authorList>
            <person name="Goeker M."/>
        </authorList>
    </citation>
    <scope>NUCLEOTIDE SEQUENCE [LARGE SCALE GENOMIC DNA]</scope>
    <source>
        <strain evidence="14 15">DSM 13372</strain>
    </source>
</reference>
<evidence type="ECO:0000256" key="3">
    <source>
        <dbReference type="ARBA" id="ARBA00004613"/>
    </source>
</evidence>
<protein>
    <recommendedName>
        <fullName evidence="6">Phospholipase D</fullName>
        <ecNumber evidence="5">3.1.4.4</ecNumber>
    </recommendedName>
    <alternativeName>
        <fullName evidence="11">Choline phosphatase</fullName>
    </alternativeName>
</protein>
<evidence type="ECO:0000256" key="5">
    <source>
        <dbReference type="ARBA" id="ARBA00012027"/>
    </source>
</evidence>
<accession>A0ABS4R0A4</accession>
<dbReference type="EC" id="3.1.4.4" evidence="5"/>
<keyword evidence="8" id="KW-0378">Hydrolase</keyword>
<keyword evidence="9" id="KW-0442">Lipid degradation</keyword>
<proteinExistence type="inferred from homology"/>
<evidence type="ECO:0000256" key="8">
    <source>
        <dbReference type="ARBA" id="ARBA00022801"/>
    </source>
</evidence>
<evidence type="ECO:0000256" key="4">
    <source>
        <dbReference type="ARBA" id="ARBA00008664"/>
    </source>
</evidence>
<comment type="subcellular location">
    <subcellularLocation>
        <location evidence="3">Secreted</location>
    </subcellularLocation>
</comment>
<dbReference type="PROSITE" id="PS50035">
    <property type="entry name" value="PLD"/>
    <property type="match status" value="1"/>
</dbReference>
<evidence type="ECO:0000259" key="13">
    <source>
        <dbReference type="PROSITE" id="PS50035"/>
    </source>
</evidence>
<dbReference type="Pfam" id="PF13091">
    <property type="entry name" value="PLDc_2"/>
    <property type="match status" value="1"/>
</dbReference>
<dbReference type="RefSeq" id="WP_150852060.1">
    <property type="nucleotide sequence ID" value="NZ_JAGILA010000003.1"/>
</dbReference>
<dbReference type="PANTHER" id="PTHR43856">
    <property type="entry name" value="CARDIOLIPIN HYDROLASE"/>
    <property type="match status" value="1"/>
</dbReference>
<dbReference type="SMART" id="SM00155">
    <property type="entry name" value="PLDc"/>
    <property type="match status" value="1"/>
</dbReference>
<comment type="similarity">
    <text evidence="4">Belongs to the phospholipase D family.</text>
</comment>
<dbReference type="Proteomes" id="UP000730739">
    <property type="component" value="Unassembled WGS sequence"/>
</dbReference>
<organism evidence="14 15">
    <name type="scientific">Sinorhizobium kostiense</name>
    <dbReference type="NCBI Taxonomy" id="76747"/>
    <lineage>
        <taxon>Bacteria</taxon>
        <taxon>Pseudomonadati</taxon>
        <taxon>Pseudomonadota</taxon>
        <taxon>Alphaproteobacteria</taxon>
        <taxon>Hyphomicrobiales</taxon>
        <taxon>Rhizobiaceae</taxon>
        <taxon>Sinorhizobium/Ensifer group</taxon>
        <taxon>Sinorhizobium</taxon>
    </lineage>
</organism>
<feature type="domain" description="PLD phosphodiesterase" evidence="13">
    <location>
        <begin position="461"/>
        <end position="488"/>
    </location>
</feature>
<dbReference type="SUPFAM" id="SSF56024">
    <property type="entry name" value="Phospholipase D/nuclease"/>
    <property type="match status" value="2"/>
</dbReference>
<dbReference type="InterPro" id="IPR051406">
    <property type="entry name" value="PLD_domain"/>
</dbReference>
<sequence>MANQEAVEDLIQRHAAIFDSVETITVRAAPTMVHGRPDHSNYHIEVIARRPAALDLPPQIDGIVVLKIAATMEEQALRYNGLTINDADALSREWRTGLLRGADEAPRDYSLLTYKPLNPSKLVEVNEDCELTLHVSPDAGWAVLCEYLTDPSDLNIGMYDLTAPHIVNALEAIGQQGGKLGLCLGPKASLGSGTKAEDIPEADVKARLEAAFGERFRFAWASVGGRKQFPSAYHIKVAVRDAKQFWLSSGNWQSSNQPKRRFAGDAAGTPADGADMARYNREWHIVVKSSKLAEIFKAYLDKDRETSEFDESSPEAGNLTPLPASPVRWPSDDEFTLEFRVPDGPDAALPEAPRPYHKAFPPKKLARRKRRIMPLLTPDNFGEEVLALIESATTKLWFQNQSLSINVTPSPLYRRLVTALREKAWAIENTRIFFRDFIQEDTKDALRALDRDGFPMHKVRVMKNVHTKAILVDDRLTLIGSHNWTNEGTNYNRDASLIIDDKDVNGWYAGVLDHDWNHLAYQLAYDLEVPSAVLPLGGEEIAGIPKRLDPRMDVVKRD</sequence>
<evidence type="ECO:0000313" key="15">
    <source>
        <dbReference type="Proteomes" id="UP000730739"/>
    </source>
</evidence>
<keyword evidence="10" id="KW-0443">Lipid metabolism</keyword>
<evidence type="ECO:0000256" key="1">
    <source>
        <dbReference type="ARBA" id="ARBA00000798"/>
    </source>
</evidence>
<dbReference type="EMBL" id="JAGILA010000003">
    <property type="protein sequence ID" value="MBP2236318.1"/>
    <property type="molecule type" value="Genomic_DNA"/>
</dbReference>
<evidence type="ECO:0000256" key="7">
    <source>
        <dbReference type="ARBA" id="ARBA00022525"/>
    </source>
</evidence>
<evidence type="ECO:0000256" key="2">
    <source>
        <dbReference type="ARBA" id="ARBA00003145"/>
    </source>
</evidence>
<evidence type="ECO:0000313" key="14">
    <source>
        <dbReference type="EMBL" id="MBP2236318.1"/>
    </source>
</evidence>
<evidence type="ECO:0000256" key="6">
    <source>
        <dbReference type="ARBA" id="ARBA00018392"/>
    </source>
</evidence>
<dbReference type="InterPro" id="IPR001736">
    <property type="entry name" value="PLipase_D/transphosphatidylase"/>
</dbReference>
<evidence type="ECO:0000256" key="11">
    <source>
        <dbReference type="ARBA" id="ARBA00029594"/>
    </source>
</evidence>